<gene>
    <name evidence="1" type="ORF">AR543_12075</name>
</gene>
<dbReference type="OrthoDB" id="2679476at2"/>
<dbReference type="AlphaFoldDB" id="A0A172ZG95"/>
<organism evidence="1 2">
    <name type="scientific">Paenibacillus bovis</name>
    <dbReference type="NCBI Taxonomy" id="1616788"/>
    <lineage>
        <taxon>Bacteria</taxon>
        <taxon>Bacillati</taxon>
        <taxon>Bacillota</taxon>
        <taxon>Bacilli</taxon>
        <taxon>Bacillales</taxon>
        <taxon>Paenibacillaceae</taxon>
        <taxon>Paenibacillus</taxon>
    </lineage>
</organism>
<dbReference type="Proteomes" id="UP000078148">
    <property type="component" value="Chromosome"/>
</dbReference>
<reference evidence="2" key="1">
    <citation type="submission" date="2015-10" db="EMBL/GenBank/DDBJ databases">
        <title>Genome of Paenibacillus bovis sp. nov.</title>
        <authorList>
            <person name="Wu Z."/>
            <person name="Gao C."/>
            <person name="Liu Z."/>
            <person name="Zheng H."/>
        </authorList>
    </citation>
    <scope>NUCLEOTIDE SEQUENCE [LARGE SCALE GENOMIC DNA]</scope>
    <source>
        <strain evidence="2">BD3526</strain>
    </source>
</reference>
<dbReference type="KEGG" id="pbv:AR543_12075"/>
<evidence type="ECO:0000313" key="1">
    <source>
        <dbReference type="EMBL" id="ANF96674.1"/>
    </source>
</evidence>
<accession>A0A172ZG95</accession>
<dbReference type="EMBL" id="CP013023">
    <property type="protein sequence ID" value="ANF96674.1"/>
    <property type="molecule type" value="Genomic_DNA"/>
</dbReference>
<protein>
    <submittedName>
        <fullName evidence="1">Uncharacterized protein</fullName>
    </submittedName>
</protein>
<evidence type="ECO:0000313" key="2">
    <source>
        <dbReference type="Proteomes" id="UP000078148"/>
    </source>
</evidence>
<proteinExistence type="predicted"/>
<dbReference type="RefSeq" id="WP_017813090.1">
    <property type="nucleotide sequence ID" value="NZ_CP013023.1"/>
</dbReference>
<sequence length="65" mass="7578">MNVFIQEAIHNQEPLNIHLISGETYIGTCEAHHNPNFFIIHTNHGALTFPYWTIKRVKPDTQLQH</sequence>
<reference evidence="1 2" key="2">
    <citation type="journal article" date="2016" name="Int. J. Syst. Evol. Microbiol.">
        <title>Paenibacillus bovis sp. nov., isolated from raw yak (Bos grunniens) milk.</title>
        <authorList>
            <person name="Gao C."/>
            <person name="Han J."/>
            <person name="Liu Z."/>
            <person name="Xu X."/>
            <person name="Hang F."/>
            <person name="Wu Z."/>
        </authorList>
    </citation>
    <scope>NUCLEOTIDE SEQUENCE [LARGE SCALE GENOMIC DNA]</scope>
    <source>
        <strain evidence="1 2">BD3526</strain>
    </source>
</reference>
<name>A0A172ZG95_9BACL</name>
<keyword evidence="2" id="KW-1185">Reference proteome</keyword>